<proteinExistence type="predicted"/>
<comment type="caution">
    <text evidence="1">The sequence shown here is derived from an EMBL/GenBank/DDBJ whole genome shotgun (WGS) entry which is preliminary data.</text>
</comment>
<evidence type="ECO:0000313" key="2">
    <source>
        <dbReference type="Proteomes" id="UP001054892"/>
    </source>
</evidence>
<dbReference type="RefSeq" id="WP_125075553.1">
    <property type="nucleotide sequence ID" value="NZ_BQKM01000001.1"/>
</dbReference>
<organism evidence="1 2">
    <name type="scientific">Pseudomonas tohonis</name>
    <dbReference type="NCBI Taxonomy" id="2725477"/>
    <lineage>
        <taxon>Bacteria</taxon>
        <taxon>Pseudomonadati</taxon>
        <taxon>Pseudomonadota</taxon>
        <taxon>Gammaproteobacteria</taxon>
        <taxon>Pseudomonadales</taxon>
        <taxon>Pseudomonadaceae</taxon>
        <taxon>Pseudomonas</taxon>
    </lineage>
</organism>
<sequence>MTWYATSWQHMETVRTDNAGNQAIDVAKAIDNSYPYRERSGWAYKAWLAARRDFFRKHNLPLRRAKKQPAAQLFELQSTQEGEA</sequence>
<keyword evidence="2" id="KW-1185">Reference proteome</keyword>
<reference evidence="1 2" key="1">
    <citation type="submission" date="2021-12" db="EMBL/GenBank/DDBJ databases">
        <title>Characterization of novel class B3 metallo-beta-lactamase from novel Pseudomonas species.</title>
        <authorList>
            <person name="Yamada K."/>
            <person name="Aoki K."/>
            <person name="Ishii Y."/>
        </authorList>
    </citation>
    <scope>NUCLEOTIDE SEQUENCE [LARGE SCALE GENOMIC DNA]</scope>
    <source>
        <strain evidence="1 2">TUM20286</strain>
    </source>
</reference>
<accession>A0ABQ4VT08</accession>
<protein>
    <submittedName>
        <fullName evidence="1">Uncharacterized protein</fullName>
    </submittedName>
</protein>
<evidence type="ECO:0000313" key="1">
    <source>
        <dbReference type="EMBL" id="GJN50846.1"/>
    </source>
</evidence>
<gene>
    <name evidence="1" type="ORF">TUM20286_05980</name>
</gene>
<dbReference type="EMBL" id="BQKM01000001">
    <property type="protein sequence ID" value="GJN50846.1"/>
    <property type="molecule type" value="Genomic_DNA"/>
</dbReference>
<dbReference type="Proteomes" id="UP001054892">
    <property type="component" value="Unassembled WGS sequence"/>
</dbReference>
<name>A0ABQ4VT08_9PSED</name>